<feature type="domain" description="MATH" evidence="2">
    <location>
        <begin position="6"/>
        <end position="137"/>
    </location>
</feature>
<feature type="domain" description="BTB" evidence="1">
    <location>
        <begin position="176"/>
        <end position="238"/>
    </location>
</feature>
<dbReference type="PROSITE" id="PS50097">
    <property type="entry name" value="BTB"/>
    <property type="match status" value="1"/>
</dbReference>
<evidence type="ECO:0000259" key="1">
    <source>
        <dbReference type="PROSITE" id="PS50097"/>
    </source>
</evidence>
<dbReference type="InterPro" id="IPR008974">
    <property type="entry name" value="TRAF-like"/>
</dbReference>
<evidence type="ECO:0000313" key="3">
    <source>
        <dbReference type="Proteomes" id="UP000035680"/>
    </source>
</evidence>
<keyword evidence="3" id="KW-1185">Reference proteome</keyword>
<reference evidence="4" key="2">
    <citation type="submission" date="2015-08" db="UniProtKB">
        <authorList>
            <consortium name="WormBaseParasite"/>
        </authorList>
    </citation>
    <scope>IDENTIFICATION</scope>
</reference>
<protein>
    <submittedName>
        <fullName evidence="4">Speckle-type POZ protein (inferred by orthology to a human protein)</fullName>
    </submittedName>
</protein>
<evidence type="ECO:0000313" key="4">
    <source>
        <dbReference type="WBParaSite" id="SVE_0320300.1"/>
    </source>
</evidence>
<evidence type="ECO:0000259" key="2">
    <source>
        <dbReference type="PROSITE" id="PS50144"/>
    </source>
</evidence>
<dbReference type="Pfam" id="PF00651">
    <property type="entry name" value="BTB"/>
    <property type="match status" value="1"/>
</dbReference>
<dbReference type="InterPro" id="IPR002083">
    <property type="entry name" value="MATH/TRAF_dom"/>
</dbReference>
<dbReference type="InterPro" id="IPR000210">
    <property type="entry name" value="BTB/POZ_dom"/>
</dbReference>
<reference evidence="3" key="1">
    <citation type="submission" date="2014-07" db="EMBL/GenBank/DDBJ databases">
        <authorList>
            <person name="Martin A.A"/>
            <person name="De Silva N."/>
        </authorList>
    </citation>
    <scope>NUCLEOTIDE SEQUENCE</scope>
</reference>
<sequence length="336" mass="38967">MNKIEKDSFIWIIERFSLGQLIENKGRISPLFTSKGSDSLKWFLTMYSEDLYGDNKDYISLWLKFKDSRCIELTVLCCFFVLGVDGEKKNKKVTNIRKINETFTVCPCHQFLKHDLLLSNDNNELLSNGNLKIGCEIFYYYGPIITVGLSKNNNTDESLNVFLDDVADLLKSPMLTDCVSKIEDLERDFQKCIFTGMSEIFRSILPEQYYEAISNTNKIDDFCLDVVKIMINYLDTGKSPNLSEMAVEILKIAEKYKLKQLKLMAEECLLYSLSIENICDYLVCSELYSGEILKEWCLRFIYLNGEDVFNTEKWKEVVDDHPSFVDKLFNIALNID</sequence>
<name>A0A0K0F322_STRVS</name>
<dbReference type="PANTHER" id="PTHR24413">
    <property type="entry name" value="SPECKLE-TYPE POZ PROTEIN"/>
    <property type="match status" value="1"/>
</dbReference>
<dbReference type="InterPro" id="IPR011333">
    <property type="entry name" value="SKP1/BTB/POZ_sf"/>
</dbReference>
<organism evidence="3 4">
    <name type="scientific">Strongyloides venezuelensis</name>
    <name type="common">Threadworm</name>
    <dbReference type="NCBI Taxonomy" id="75913"/>
    <lineage>
        <taxon>Eukaryota</taxon>
        <taxon>Metazoa</taxon>
        <taxon>Ecdysozoa</taxon>
        <taxon>Nematoda</taxon>
        <taxon>Chromadorea</taxon>
        <taxon>Rhabditida</taxon>
        <taxon>Tylenchina</taxon>
        <taxon>Panagrolaimomorpha</taxon>
        <taxon>Strongyloidoidea</taxon>
        <taxon>Strongyloididae</taxon>
        <taxon>Strongyloides</taxon>
    </lineage>
</organism>
<dbReference type="STRING" id="75913.A0A0K0F322"/>
<dbReference type="PROSITE" id="PS50144">
    <property type="entry name" value="MATH"/>
    <property type="match status" value="1"/>
</dbReference>
<dbReference type="Pfam" id="PF22486">
    <property type="entry name" value="MATH_2"/>
    <property type="match status" value="1"/>
</dbReference>
<dbReference type="WBParaSite" id="SVE_0320300.1">
    <property type="protein sequence ID" value="SVE_0320300.1"/>
    <property type="gene ID" value="SVE_0320300"/>
</dbReference>
<dbReference type="Proteomes" id="UP000035680">
    <property type="component" value="Unassembled WGS sequence"/>
</dbReference>
<dbReference type="SUPFAM" id="SSF54695">
    <property type="entry name" value="POZ domain"/>
    <property type="match status" value="1"/>
</dbReference>
<dbReference type="GO" id="GO:0030163">
    <property type="term" value="P:protein catabolic process"/>
    <property type="evidence" value="ECO:0007669"/>
    <property type="project" value="UniProtKB-ARBA"/>
</dbReference>
<proteinExistence type="predicted"/>
<dbReference type="Gene3D" id="3.30.710.10">
    <property type="entry name" value="Potassium Channel Kv1.1, Chain A"/>
    <property type="match status" value="1"/>
</dbReference>
<dbReference type="Gene3D" id="1.25.40.420">
    <property type="match status" value="1"/>
</dbReference>
<dbReference type="SUPFAM" id="SSF49599">
    <property type="entry name" value="TRAF domain-like"/>
    <property type="match status" value="1"/>
</dbReference>
<dbReference type="Gene3D" id="2.60.210.10">
    <property type="entry name" value="Apoptosis, Tumor Necrosis Factor Receptor Associated Protein 2, Chain A"/>
    <property type="match status" value="1"/>
</dbReference>
<dbReference type="AlphaFoldDB" id="A0A0K0F322"/>
<accession>A0A0K0F322</accession>